<gene>
    <name evidence="3" type="ORF">JIN85_16380</name>
</gene>
<comment type="caution">
    <text evidence="3">The sequence shown here is derived from an EMBL/GenBank/DDBJ whole genome shotgun (WGS) entry which is preliminary data.</text>
</comment>
<evidence type="ECO:0000259" key="2">
    <source>
        <dbReference type="Pfam" id="PF13448"/>
    </source>
</evidence>
<keyword evidence="1" id="KW-0732">Signal</keyword>
<feature type="chain" id="PRO_5036760751" evidence="1">
    <location>
        <begin position="17"/>
        <end position="273"/>
    </location>
</feature>
<dbReference type="Pfam" id="PF13448">
    <property type="entry name" value="DUF4114"/>
    <property type="match status" value="1"/>
</dbReference>
<sequence>MKATFFPIASTLLALAATSFGQTESPVQSAARPYNLDIVDTVQLAGSDEASADFQTNVLPGMLEIINSNLSEATSVQNVAAISVDPTNLTLTSDATVRVYFLGEGAGYHNTLGYSTTNGSAITSDAALIFPDASSSQGLYGSGSDIRSSSEPLAPGDFVDLGTLTAGTSLDFFLIADGANGGQNYYSTQDSLNADGIVHAVSLAADGSAYLIIGFEDLWGGGDRDYNDLVFAVYIGQSNVANLAALGAPEPTLAAGALLSCCGLAFNRRRKRA</sequence>
<evidence type="ECO:0000313" key="4">
    <source>
        <dbReference type="Proteomes" id="UP000603141"/>
    </source>
</evidence>
<dbReference type="Proteomes" id="UP000603141">
    <property type="component" value="Unassembled WGS sequence"/>
</dbReference>
<protein>
    <submittedName>
        <fullName evidence="3">DUF4114 domain-containing protein</fullName>
    </submittedName>
</protein>
<feature type="domain" description="DUF4114" evidence="2">
    <location>
        <begin position="164"/>
        <end position="233"/>
    </location>
</feature>
<dbReference type="EMBL" id="JAENIJ010000032">
    <property type="protein sequence ID" value="MBK1883998.1"/>
    <property type="molecule type" value="Genomic_DNA"/>
</dbReference>
<proteinExistence type="predicted"/>
<evidence type="ECO:0000313" key="3">
    <source>
        <dbReference type="EMBL" id="MBK1883998.1"/>
    </source>
</evidence>
<evidence type="ECO:0000256" key="1">
    <source>
        <dbReference type="SAM" id="SignalP"/>
    </source>
</evidence>
<feature type="signal peptide" evidence="1">
    <location>
        <begin position="1"/>
        <end position="16"/>
    </location>
</feature>
<keyword evidence="4" id="KW-1185">Reference proteome</keyword>
<dbReference type="InterPro" id="IPR025193">
    <property type="entry name" value="DUF4114"/>
</dbReference>
<accession>A0A934SF19</accession>
<reference evidence="3" key="1">
    <citation type="submission" date="2021-01" db="EMBL/GenBank/DDBJ databases">
        <title>Modified the classification status of verrucomicrobia.</title>
        <authorList>
            <person name="Feng X."/>
        </authorList>
    </citation>
    <scope>NUCLEOTIDE SEQUENCE</scope>
    <source>
        <strain evidence="3">KCTC 22041</strain>
    </source>
</reference>
<name>A0A934SF19_9BACT</name>
<dbReference type="AlphaFoldDB" id="A0A934SF19"/>
<organism evidence="3 4">
    <name type="scientific">Luteolibacter pohnpeiensis</name>
    <dbReference type="NCBI Taxonomy" id="454153"/>
    <lineage>
        <taxon>Bacteria</taxon>
        <taxon>Pseudomonadati</taxon>
        <taxon>Verrucomicrobiota</taxon>
        <taxon>Verrucomicrobiia</taxon>
        <taxon>Verrucomicrobiales</taxon>
        <taxon>Verrucomicrobiaceae</taxon>
        <taxon>Luteolibacter</taxon>
    </lineage>
</organism>
<dbReference type="RefSeq" id="WP_200272740.1">
    <property type="nucleotide sequence ID" value="NZ_JAENIJ010000032.1"/>
</dbReference>